<keyword evidence="6 12" id="KW-0812">Transmembrane</keyword>
<keyword evidence="10" id="KW-1053">Target membrane</keyword>
<gene>
    <name evidence="13" type="ORF">B4U80_03678</name>
</gene>
<dbReference type="GO" id="GO:0044218">
    <property type="term" value="C:other organism cell membrane"/>
    <property type="evidence" value="ECO:0007669"/>
    <property type="project" value="UniProtKB-KW"/>
</dbReference>
<evidence type="ECO:0000256" key="6">
    <source>
        <dbReference type="ARBA" id="ARBA00022692"/>
    </source>
</evidence>
<dbReference type="EMBL" id="NCKV01003694">
    <property type="protein sequence ID" value="RWS25457.1"/>
    <property type="molecule type" value="Genomic_DNA"/>
</dbReference>
<dbReference type="PANTHER" id="PTHR31501">
    <property type="entry name" value="CALCIUM RELEASE-ACTIVATED CALCIUM CHANNEL PROTEIN 1"/>
    <property type="match status" value="1"/>
</dbReference>
<proteinExistence type="inferred from homology"/>
<evidence type="ECO:0000256" key="12">
    <source>
        <dbReference type="SAM" id="Phobius"/>
    </source>
</evidence>
<dbReference type="VEuPathDB" id="VectorBase:LDEU006584"/>
<dbReference type="PROSITE" id="PS50088">
    <property type="entry name" value="ANK_REPEAT"/>
    <property type="match status" value="2"/>
</dbReference>
<evidence type="ECO:0000313" key="13">
    <source>
        <dbReference type="EMBL" id="RWS25457.1"/>
    </source>
</evidence>
<dbReference type="GO" id="GO:0002115">
    <property type="term" value="P:store-operated calcium entry"/>
    <property type="evidence" value="ECO:0007669"/>
    <property type="project" value="TreeGrafter"/>
</dbReference>
<evidence type="ECO:0000313" key="14">
    <source>
        <dbReference type="Proteomes" id="UP000288716"/>
    </source>
</evidence>
<evidence type="ECO:0000256" key="8">
    <source>
        <dbReference type="ARBA" id="ARBA00023028"/>
    </source>
</evidence>
<evidence type="ECO:0000256" key="10">
    <source>
        <dbReference type="ARBA" id="ARBA00023298"/>
    </source>
</evidence>
<keyword evidence="8" id="KW-0528">Neurotoxin</keyword>
<comment type="caution">
    <text evidence="13">The sequence shown here is derived from an EMBL/GenBank/DDBJ whole genome shotgun (WGS) entry which is preliminary data.</text>
</comment>
<dbReference type="PANTHER" id="PTHR31501:SF7">
    <property type="entry name" value="CALCIUM RELEASE-ACTIVATED CALCIUM CHANNEL PROTEIN 1"/>
    <property type="match status" value="1"/>
</dbReference>
<dbReference type="GO" id="GO:0044231">
    <property type="term" value="C:host cell presynaptic membrane"/>
    <property type="evidence" value="ECO:0007669"/>
    <property type="project" value="UniProtKB-KW"/>
</dbReference>
<sequence length="537" mass="60139">MGDIQDLQKEAVKKIDDSRIEELESLLNNSSMKISKADENGMTLLHNAAYRGNADICRLLIDRGANVNSNEHVYGYSPLMFAAIGGHLKAANVLLEAGANVNQVNSVGRTASQMAAFVGQHAVVSLINNYVPKEELEYFTKKQGFEKEPKLEKKLINPLHSYIRQTNINPVHLVIKLRSHLELIKNGKQILTVLQLLCEREMKKNDANEMLALKYHYFYVLLNHVLTAMAKDSKTENKSDKWELNCFETIIKKWIKGRDSDSFPIGLETFLRQTIRDFPYRDSALFIQLVRTLSTVEIGDEPSALTILSQTVNGQKGFDDLSENNLTALSWRRLHLSRAKLKASSRTSALLSGFAMVAMVEVQLDEHSKVPPTLLIAFSVCTTLLVSVHMLALMISTCILPNVEAVASVHGLTSVNESPHDRLHSYIEIAWTFSTVFGIFLFLLEIAIICWVKFYDIESGQKAALAATVLLIPIVVIFIAFAIHFYRSLVTHKYEWSVNSLKELELMVSQFPKEQSPAHRESINAVGDVGGPSVIVV</sequence>
<dbReference type="PROSITE" id="PS50297">
    <property type="entry name" value="ANK_REP_REGION"/>
    <property type="match status" value="2"/>
</dbReference>
<protein>
    <submittedName>
        <fullName evidence="13">Ankyrin repeat and MYND domain-containing protein 2-like protein</fullName>
    </submittedName>
</protein>
<keyword evidence="11" id="KW-0040">ANK repeat</keyword>
<dbReference type="InterPro" id="IPR012446">
    <property type="entry name" value="CRAC_channel"/>
</dbReference>
<feature type="transmembrane region" description="Helical" evidence="12">
    <location>
        <begin position="374"/>
        <end position="395"/>
    </location>
</feature>
<organism evidence="13 14">
    <name type="scientific">Leptotrombidium deliense</name>
    <dbReference type="NCBI Taxonomy" id="299467"/>
    <lineage>
        <taxon>Eukaryota</taxon>
        <taxon>Metazoa</taxon>
        <taxon>Ecdysozoa</taxon>
        <taxon>Arthropoda</taxon>
        <taxon>Chelicerata</taxon>
        <taxon>Arachnida</taxon>
        <taxon>Acari</taxon>
        <taxon>Acariformes</taxon>
        <taxon>Trombidiformes</taxon>
        <taxon>Prostigmata</taxon>
        <taxon>Anystina</taxon>
        <taxon>Parasitengona</taxon>
        <taxon>Trombiculoidea</taxon>
        <taxon>Trombiculidae</taxon>
        <taxon>Leptotrombidium</taxon>
    </lineage>
</organism>
<evidence type="ECO:0000256" key="4">
    <source>
        <dbReference type="ARBA" id="ARBA00022483"/>
    </source>
</evidence>
<keyword evidence="9 12" id="KW-0472">Membrane</keyword>
<dbReference type="InterPro" id="IPR036770">
    <property type="entry name" value="Ankyrin_rpt-contain_sf"/>
</dbReference>
<dbReference type="GO" id="GO:0016020">
    <property type="term" value="C:membrane"/>
    <property type="evidence" value="ECO:0007669"/>
    <property type="project" value="UniProtKB-SubCell"/>
</dbReference>
<dbReference type="Gene3D" id="1.25.40.20">
    <property type="entry name" value="Ankyrin repeat-containing domain"/>
    <property type="match status" value="1"/>
</dbReference>
<dbReference type="GO" id="GO:0015279">
    <property type="term" value="F:store-operated calcium channel activity"/>
    <property type="evidence" value="ECO:0007669"/>
    <property type="project" value="TreeGrafter"/>
</dbReference>
<dbReference type="PRINTS" id="PR01415">
    <property type="entry name" value="ANKYRIN"/>
</dbReference>
<comment type="similarity">
    <text evidence="3">Belongs to the Orai family.</text>
</comment>
<feature type="transmembrane region" description="Helical" evidence="12">
    <location>
        <begin position="464"/>
        <end position="486"/>
    </location>
</feature>
<evidence type="ECO:0000256" key="1">
    <source>
        <dbReference type="ARBA" id="ARBA00004141"/>
    </source>
</evidence>
<dbReference type="GO" id="GO:0006887">
    <property type="term" value="P:exocytosis"/>
    <property type="evidence" value="ECO:0007669"/>
    <property type="project" value="UniProtKB-KW"/>
</dbReference>
<dbReference type="InterPro" id="IPR038350">
    <property type="entry name" value="Orai_sf"/>
</dbReference>
<feature type="repeat" description="ANK" evidence="11">
    <location>
        <begin position="74"/>
        <end position="106"/>
    </location>
</feature>
<evidence type="ECO:0000256" key="2">
    <source>
        <dbReference type="ARBA" id="ARBA00004175"/>
    </source>
</evidence>
<keyword evidence="7 12" id="KW-1133">Transmembrane helix</keyword>
<dbReference type="STRING" id="299467.A0A443SD64"/>
<keyword evidence="8" id="KW-0638">Presynaptic neurotoxin</keyword>
<dbReference type="OrthoDB" id="10257049at2759"/>
<evidence type="ECO:0000256" key="9">
    <source>
        <dbReference type="ARBA" id="ARBA00023136"/>
    </source>
</evidence>
<accession>A0A443SD64</accession>
<feature type="repeat" description="ANK" evidence="11">
    <location>
        <begin position="40"/>
        <end position="72"/>
    </location>
</feature>
<keyword evidence="4" id="KW-0268">Exocytosis</keyword>
<dbReference type="Gene3D" id="1.20.140.140">
    <property type="entry name" value="Calcium release-activated calcium channel protein Orai"/>
    <property type="match status" value="1"/>
</dbReference>
<evidence type="ECO:0000256" key="5">
    <source>
        <dbReference type="ARBA" id="ARBA00022537"/>
    </source>
</evidence>
<dbReference type="FunFam" id="1.20.140.140:FF:000002">
    <property type="entry name" value="Uncharacterized protein, isoform B"/>
    <property type="match status" value="1"/>
</dbReference>
<keyword evidence="14" id="KW-1185">Reference proteome</keyword>
<name>A0A443SD64_9ACAR</name>
<dbReference type="SMART" id="SM00248">
    <property type="entry name" value="ANK"/>
    <property type="match status" value="3"/>
</dbReference>
<dbReference type="Proteomes" id="UP000288716">
    <property type="component" value="Unassembled WGS sequence"/>
</dbReference>
<reference evidence="13 14" key="1">
    <citation type="journal article" date="2018" name="Gigascience">
        <title>Genomes of trombidid mites reveal novel predicted allergens and laterally-transferred genes associated with secondary metabolism.</title>
        <authorList>
            <person name="Dong X."/>
            <person name="Chaisiri K."/>
            <person name="Xia D."/>
            <person name="Armstrong S.D."/>
            <person name="Fang Y."/>
            <person name="Donnelly M.J."/>
            <person name="Kadowaki T."/>
            <person name="McGarry J.W."/>
            <person name="Darby A.C."/>
            <person name="Makepeace B.L."/>
        </authorList>
    </citation>
    <scope>NUCLEOTIDE SEQUENCE [LARGE SCALE GENOMIC DNA]</scope>
    <source>
        <strain evidence="13">UoL-UT</strain>
    </source>
</reference>
<keyword evidence="8" id="KW-0800">Toxin</keyword>
<dbReference type="AlphaFoldDB" id="A0A443SD64"/>
<evidence type="ECO:0000256" key="7">
    <source>
        <dbReference type="ARBA" id="ARBA00022989"/>
    </source>
</evidence>
<evidence type="ECO:0000256" key="3">
    <source>
        <dbReference type="ARBA" id="ARBA00008062"/>
    </source>
</evidence>
<dbReference type="Pfam" id="PF07856">
    <property type="entry name" value="Orai-1"/>
    <property type="match status" value="1"/>
</dbReference>
<dbReference type="SUPFAM" id="SSF48403">
    <property type="entry name" value="Ankyrin repeat"/>
    <property type="match status" value="1"/>
</dbReference>
<feature type="transmembrane region" description="Helical" evidence="12">
    <location>
        <begin position="429"/>
        <end position="452"/>
    </location>
</feature>
<evidence type="ECO:0000256" key="11">
    <source>
        <dbReference type="PROSITE-ProRule" id="PRU00023"/>
    </source>
</evidence>
<dbReference type="Pfam" id="PF12796">
    <property type="entry name" value="Ank_2"/>
    <property type="match status" value="1"/>
</dbReference>
<keyword evidence="5" id="KW-1052">Target cell membrane</keyword>
<comment type="subcellular location">
    <subcellularLocation>
        <location evidence="1">Membrane</location>
        <topology evidence="1">Multi-pass membrane protein</topology>
    </subcellularLocation>
    <subcellularLocation>
        <location evidence="2">Target cell membrane</location>
    </subcellularLocation>
</comment>
<dbReference type="InterPro" id="IPR002110">
    <property type="entry name" value="Ankyrin_rpt"/>
</dbReference>